<evidence type="ECO:0008006" key="3">
    <source>
        <dbReference type="Google" id="ProtNLM"/>
    </source>
</evidence>
<evidence type="ECO:0000313" key="2">
    <source>
        <dbReference type="Proteomes" id="UP000076727"/>
    </source>
</evidence>
<dbReference type="EMBL" id="KV429137">
    <property type="protein sequence ID" value="KZT64200.1"/>
    <property type="molecule type" value="Genomic_DNA"/>
</dbReference>
<sequence>MFSKLVRSGFEHAAVRKRLTETRSLLLQGENHIASEDESDHPRSVMTIGIISPGAVSVLCPSLECIAFRDCTAAPLHHTFRALRLCQSVTELSLVGVKFIDSYDLQSAVPRLRKLGMERIWYLRHERETASAPSTQWRLSSHKPPNCRALPRLEHLRIGPNLPDDVFAELVEWLVGTPACKSVSTLEIWQVDGYIPSANKLLEAVGPFLLHLHELSTAAAPTHLHMDLRHNINLRYLHSYIEPFEEAPAQTTLLHFLSSIRSKHLEEIRLLTCYGLLFSTLFEARVAESLPDPKRLAILDRPVFSALKSVVVDVKLGWYAQREDLFVNKMREMLLPWHVRGILKFERTVGLF</sequence>
<keyword evidence="2" id="KW-1185">Reference proteome</keyword>
<dbReference type="Proteomes" id="UP000076727">
    <property type="component" value="Unassembled WGS sequence"/>
</dbReference>
<evidence type="ECO:0000313" key="1">
    <source>
        <dbReference type="EMBL" id="KZT64200.1"/>
    </source>
</evidence>
<proteinExistence type="predicted"/>
<name>A0A165LBH7_9APHY</name>
<protein>
    <recommendedName>
        <fullName evidence="3">F-box domain-containing protein</fullName>
    </recommendedName>
</protein>
<dbReference type="SUPFAM" id="SSF52047">
    <property type="entry name" value="RNI-like"/>
    <property type="match status" value="1"/>
</dbReference>
<organism evidence="1 2">
    <name type="scientific">Daedalea quercina L-15889</name>
    <dbReference type="NCBI Taxonomy" id="1314783"/>
    <lineage>
        <taxon>Eukaryota</taxon>
        <taxon>Fungi</taxon>
        <taxon>Dikarya</taxon>
        <taxon>Basidiomycota</taxon>
        <taxon>Agaricomycotina</taxon>
        <taxon>Agaricomycetes</taxon>
        <taxon>Polyporales</taxon>
        <taxon>Fomitopsis</taxon>
    </lineage>
</organism>
<reference evidence="1 2" key="1">
    <citation type="journal article" date="2016" name="Mol. Biol. Evol.">
        <title>Comparative Genomics of Early-Diverging Mushroom-Forming Fungi Provides Insights into the Origins of Lignocellulose Decay Capabilities.</title>
        <authorList>
            <person name="Nagy L.G."/>
            <person name="Riley R."/>
            <person name="Tritt A."/>
            <person name="Adam C."/>
            <person name="Daum C."/>
            <person name="Floudas D."/>
            <person name="Sun H."/>
            <person name="Yadav J.S."/>
            <person name="Pangilinan J."/>
            <person name="Larsson K.H."/>
            <person name="Matsuura K."/>
            <person name="Barry K."/>
            <person name="Labutti K."/>
            <person name="Kuo R."/>
            <person name="Ohm R.A."/>
            <person name="Bhattacharya S.S."/>
            <person name="Shirouzu T."/>
            <person name="Yoshinaga Y."/>
            <person name="Martin F.M."/>
            <person name="Grigoriev I.V."/>
            <person name="Hibbett D.S."/>
        </authorList>
    </citation>
    <scope>NUCLEOTIDE SEQUENCE [LARGE SCALE GENOMIC DNA]</scope>
    <source>
        <strain evidence="1 2">L-15889</strain>
    </source>
</reference>
<dbReference type="OrthoDB" id="10448280at2759"/>
<gene>
    <name evidence="1" type="ORF">DAEQUDRAFT_732929</name>
</gene>
<dbReference type="AlphaFoldDB" id="A0A165LBH7"/>
<accession>A0A165LBH7</accession>